<comment type="caution">
    <text evidence="2">The sequence shown here is derived from an EMBL/GenBank/DDBJ whole genome shotgun (WGS) entry which is preliminary data.</text>
</comment>
<proteinExistence type="predicted"/>
<protein>
    <recommendedName>
        <fullName evidence="4">EpsG family protein</fullName>
    </recommendedName>
</protein>
<feature type="transmembrane region" description="Helical" evidence="1">
    <location>
        <begin position="179"/>
        <end position="201"/>
    </location>
</feature>
<evidence type="ECO:0000313" key="3">
    <source>
        <dbReference type="Proteomes" id="UP001182991"/>
    </source>
</evidence>
<keyword evidence="1" id="KW-1133">Transmembrane helix</keyword>
<dbReference type="RefSeq" id="WP_311401018.1">
    <property type="nucleotide sequence ID" value="NZ_JAVRBG010000004.1"/>
</dbReference>
<dbReference type="EMBL" id="JAVRBG010000004">
    <property type="protein sequence ID" value="MDT0294066.1"/>
    <property type="molecule type" value="Genomic_DNA"/>
</dbReference>
<feature type="transmembrane region" description="Helical" evidence="1">
    <location>
        <begin position="6"/>
        <end position="24"/>
    </location>
</feature>
<feature type="transmembrane region" description="Helical" evidence="1">
    <location>
        <begin position="208"/>
        <end position="227"/>
    </location>
</feature>
<keyword evidence="3" id="KW-1185">Reference proteome</keyword>
<sequence>MNNQSKAYAIILYLIWPFSALWLGIKYFDFKFGKNLLIALFGFLGFTALSHGDLERYEASFYDLTGKDFSLIVADLFSLQTGKFYNDFLSVVVGIFSNSHHVYFMLLFLIYGYFLVGSISSFKSLKIKQHSRYGLLLFIAFALYYSVFNILNLAFYTGGIFVIYSLIKYYNTQQKKYLYFIFLAPLFHLGLSLFVVVPLFVLVFKNKLLYYVIFLLFTFGLGQSNFVEVIENIASSNSGTIIESKYKVYASEKGRERMEKRYELGEQNANIKLKTLFFFKDGIHYVLVPLGLVLLYFKRKTILYKYDLIRLFNLVLLTWGISNLMLNISQGERFLNIYCFLAIGLFYNVYVKTRGEITNTWLNKYLHVLMPTVLLTGFMTLLASHFMVSFIFFTSNFFIEIYKMAFALN</sequence>
<feature type="transmembrane region" description="Helical" evidence="1">
    <location>
        <begin position="102"/>
        <end position="122"/>
    </location>
</feature>
<feature type="transmembrane region" description="Helical" evidence="1">
    <location>
        <begin position="334"/>
        <end position="351"/>
    </location>
</feature>
<keyword evidence="1" id="KW-0812">Transmembrane</keyword>
<evidence type="ECO:0000256" key="1">
    <source>
        <dbReference type="SAM" id="Phobius"/>
    </source>
</evidence>
<dbReference type="Proteomes" id="UP001182991">
    <property type="component" value="Unassembled WGS sequence"/>
</dbReference>
<feature type="transmembrane region" description="Helical" evidence="1">
    <location>
        <begin position="282"/>
        <end position="297"/>
    </location>
</feature>
<organism evidence="2 3">
    <name type="scientific">Mesonia ostreae</name>
    <dbReference type="NCBI Taxonomy" id="861110"/>
    <lineage>
        <taxon>Bacteria</taxon>
        <taxon>Pseudomonadati</taxon>
        <taxon>Bacteroidota</taxon>
        <taxon>Flavobacteriia</taxon>
        <taxon>Flavobacteriales</taxon>
        <taxon>Flavobacteriaceae</taxon>
        <taxon>Mesonia</taxon>
    </lineage>
</organism>
<reference evidence="3" key="1">
    <citation type="submission" date="2023-07" db="EMBL/GenBank/DDBJ databases">
        <title>Isolating and identifying novel microbial strains from the Mariana Trench.</title>
        <authorList>
            <person name="Fu H."/>
        </authorList>
    </citation>
    <scope>NUCLEOTIDE SEQUENCE [LARGE SCALE GENOMIC DNA]</scope>
    <source>
        <strain evidence="3">T-y2</strain>
    </source>
</reference>
<keyword evidence="1" id="KW-0472">Membrane</keyword>
<feature type="transmembrane region" description="Helical" evidence="1">
    <location>
        <begin position="309"/>
        <end position="328"/>
    </location>
</feature>
<feature type="transmembrane region" description="Helical" evidence="1">
    <location>
        <begin position="372"/>
        <end position="399"/>
    </location>
</feature>
<accession>A0ABU2KH85</accession>
<name>A0ABU2KH85_9FLAO</name>
<gene>
    <name evidence="2" type="ORF">RLT85_05415</name>
</gene>
<evidence type="ECO:0008006" key="4">
    <source>
        <dbReference type="Google" id="ProtNLM"/>
    </source>
</evidence>
<evidence type="ECO:0000313" key="2">
    <source>
        <dbReference type="EMBL" id="MDT0294066.1"/>
    </source>
</evidence>
<feature type="transmembrane region" description="Helical" evidence="1">
    <location>
        <begin position="134"/>
        <end position="167"/>
    </location>
</feature>